<dbReference type="Proteomes" id="UP000005055">
    <property type="component" value="Unassembled WGS sequence"/>
</dbReference>
<gene>
    <name evidence="2" type="ORF">GIG_02808</name>
</gene>
<dbReference type="STRING" id="1034808.GIG_02808"/>
<keyword evidence="1" id="KW-0472">Membrane</keyword>
<comment type="caution">
    <text evidence="2">The sequence shown here is derived from an EMBL/GenBank/DDBJ whole genome shotgun (WGS) entry which is preliminary data.</text>
</comment>
<keyword evidence="1" id="KW-0812">Transmembrane</keyword>
<evidence type="ECO:0000256" key="1">
    <source>
        <dbReference type="SAM" id="Phobius"/>
    </source>
</evidence>
<feature type="transmembrane region" description="Helical" evidence="1">
    <location>
        <begin position="7"/>
        <end position="28"/>
    </location>
</feature>
<evidence type="ECO:0008006" key="4">
    <source>
        <dbReference type="Google" id="ProtNLM"/>
    </source>
</evidence>
<dbReference type="EMBL" id="AFVJ01000024">
    <property type="protein sequence ID" value="EGS29113.1"/>
    <property type="molecule type" value="Genomic_DNA"/>
</dbReference>
<evidence type="ECO:0000313" key="2">
    <source>
        <dbReference type="EMBL" id="EGS29113.1"/>
    </source>
</evidence>
<protein>
    <recommendedName>
        <fullName evidence="4">Transmembrane protein</fullName>
    </recommendedName>
</protein>
<dbReference type="AlphaFoldDB" id="F9QDT6"/>
<proteinExistence type="predicted"/>
<accession>F9QDT6</accession>
<organism evidence="2 3">
    <name type="scientific">Mycoplasmopsis anatis 1340</name>
    <dbReference type="NCBI Taxonomy" id="1034808"/>
    <lineage>
        <taxon>Bacteria</taxon>
        <taxon>Bacillati</taxon>
        <taxon>Mycoplasmatota</taxon>
        <taxon>Mycoplasmoidales</taxon>
        <taxon>Metamycoplasmataceae</taxon>
        <taxon>Mycoplasmopsis</taxon>
    </lineage>
</organism>
<keyword evidence="3" id="KW-1185">Reference proteome</keyword>
<keyword evidence="1" id="KW-1133">Transmembrane helix</keyword>
<sequence>MKKLISFKNLAIISLLIILLFIGFYFLFNIEIRQYKNFYTNNIEDKILIMKDKEISINKQYSSIIEINKKHFECEIILKSFDENTYEVFFNNPLNNSISFNNNILIKIHIKSIKLYQWITKF</sequence>
<evidence type="ECO:0000313" key="3">
    <source>
        <dbReference type="Proteomes" id="UP000005055"/>
    </source>
</evidence>
<name>F9QDT6_9BACT</name>
<reference evidence="2 3" key="1">
    <citation type="journal article" date="2011" name="J. Bacteriol.">
        <title>Genome Sequence of Duck Pathogen Mycoplasma anatis Strain 1340.</title>
        <authorList>
            <person name="Guo Z."/>
            <person name="Chen P."/>
            <person name="Ren P."/>
            <person name="Kuang S."/>
            <person name="Zhou Z."/>
            <person name="Li Z."/>
            <person name="Liu M."/>
            <person name="Shi D."/>
            <person name="Xiao Y."/>
            <person name="Wang X."/>
            <person name="Zhou R."/>
            <person name="Jin H."/>
            <person name="Bi D."/>
        </authorList>
    </citation>
    <scope>NUCLEOTIDE SEQUENCE [LARGE SCALE GENOMIC DNA]</scope>
    <source>
        <strain evidence="2 3">1340</strain>
    </source>
</reference>